<evidence type="ECO:0000256" key="1">
    <source>
        <dbReference type="SAM" id="SignalP"/>
    </source>
</evidence>
<evidence type="ECO:0000313" key="3">
    <source>
        <dbReference type="Proteomes" id="UP000244926"/>
    </source>
</evidence>
<dbReference type="KEGG" id="csee:C10C_0915"/>
<dbReference type="EMBL" id="LT993738">
    <property type="protein sequence ID" value="SPN74052.1"/>
    <property type="molecule type" value="Genomic_DNA"/>
</dbReference>
<sequence>MIYRCLVILLVFIPLPSSLVAAQLVNKGCHVVWPTELSCVEGSQIFCEFEAAYSNAINEKKPGIIVFFSEYQTEKFASLTNGSFSLPKAISCGFNVVVLCPGLISPLDFPYKMDPVIVYMGNFIEKFPEVSTVEGPRLCYILLDEQGTARCQAILPLGTN</sequence>
<organism evidence="2 3">
    <name type="scientific">Chlamydia serpentis</name>
    <dbReference type="NCBI Taxonomy" id="1967782"/>
    <lineage>
        <taxon>Bacteria</taxon>
        <taxon>Pseudomonadati</taxon>
        <taxon>Chlamydiota</taxon>
        <taxon>Chlamydiia</taxon>
        <taxon>Chlamydiales</taxon>
        <taxon>Chlamydiaceae</taxon>
        <taxon>Chlamydia/Chlamydophila group</taxon>
        <taxon>Chlamydia</taxon>
    </lineage>
</organism>
<dbReference type="OrthoDB" id="17998at2"/>
<accession>A0A2R8FCI7</accession>
<feature type="chain" id="PRO_5015360479" evidence="1">
    <location>
        <begin position="22"/>
        <end position="160"/>
    </location>
</feature>
<dbReference type="Proteomes" id="UP000244926">
    <property type="component" value="Chromosome I"/>
</dbReference>
<dbReference type="RefSeq" id="WP_108896985.1">
    <property type="nucleotide sequence ID" value="NZ_LT993738.1"/>
</dbReference>
<keyword evidence="3" id="KW-1185">Reference proteome</keyword>
<gene>
    <name evidence="2" type="ORF">C10C_0915</name>
</gene>
<dbReference type="AlphaFoldDB" id="A0A2R8FCI7"/>
<protein>
    <submittedName>
        <fullName evidence="2">Uncharacterized protein</fullName>
    </submittedName>
</protein>
<reference evidence="3" key="1">
    <citation type="submission" date="2017-11" db="EMBL/GenBank/DDBJ databases">
        <authorList>
            <person name="Seth-Smith MB H."/>
        </authorList>
    </citation>
    <scope>NUCLEOTIDE SEQUENCE [LARGE SCALE GENOMIC DNA]</scope>
</reference>
<name>A0A2R8FCI7_9CHLA</name>
<evidence type="ECO:0000313" key="2">
    <source>
        <dbReference type="EMBL" id="SPN74052.1"/>
    </source>
</evidence>
<proteinExistence type="predicted"/>
<feature type="signal peptide" evidence="1">
    <location>
        <begin position="1"/>
        <end position="21"/>
    </location>
</feature>
<keyword evidence="1" id="KW-0732">Signal</keyword>